<keyword evidence="4" id="KW-1185">Reference proteome</keyword>
<organism evidence="3 4">
    <name type="scientific">Streptomyces pyxinae</name>
    <dbReference type="NCBI Taxonomy" id="2970734"/>
    <lineage>
        <taxon>Bacteria</taxon>
        <taxon>Bacillati</taxon>
        <taxon>Actinomycetota</taxon>
        <taxon>Actinomycetes</taxon>
        <taxon>Kitasatosporales</taxon>
        <taxon>Streptomycetaceae</taxon>
        <taxon>Streptomyces</taxon>
    </lineage>
</organism>
<dbReference type="EMBL" id="JANUGQ010000028">
    <property type="protein sequence ID" value="MCS0638950.1"/>
    <property type="molecule type" value="Genomic_DNA"/>
</dbReference>
<protein>
    <recommendedName>
        <fullName evidence="2">DUF8094 domain-containing protein</fullName>
    </recommendedName>
</protein>
<feature type="domain" description="DUF8094" evidence="2">
    <location>
        <begin position="51"/>
        <end position="344"/>
    </location>
</feature>
<name>A0ABT2CND1_9ACTN</name>
<evidence type="ECO:0000259" key="2">
    <source>
        <dbReference type="Pfam" id="PF26366"/>
    </source>
</evidence>
<comment type="caution">
    <text evidence="3">The sequence shown here is derived from an EMBL/GenBank/DDBJ whole genome shotgun (WGS) entry which is preliminary data.</text>
</comment>
<accession>A0ABT2CND1</accession>
<evidence type="ECO:0000313" key="4">
    <source>
        <dbReference type="Proteomes" id="UP001431313"/>
    </source>
</evidence>
<evidence type="ECO:0000313" key="3">
    <source>
        <dbReference type="EMBL" id="MCS0638950.1"/>
    </source>
</evidence>
<proteinExistence type="predicted"/>
<reference evidence="3" key="1">
    <citation type="submission" date="2022-08" db="EMBL/GenBank/DDBJ databases">
        <authorList>
            <person name="Somphong A."/>
            <person name="Phongsopitanun W."/>
        </authorList>
    </citation>
    <scope>NUCLEOTIDE SEQUENCE</scope>
    <source>
        <strain evidence="3">LP05-1</strain>
    </source>
</reference>
<evidence type="ECO:0000256" key="1">
    <source>
        <dbReference type="SAM" id="MobiDB-lite"/>
    </source>
</evidence>
<sequence>MPGATRAAAAGPAARGRRRGPLRGLAATAVATVLALTAGGCVTVHGELAVVPSASRAEAARALKDFTESYNASNAAYDPALNAGRVTGALGAINQAGLKARSVTQPGGNPRHKPLILSDAAFTIPKKAGWPRWFLADATADQGSGPSTTSRWAVVFVRNGPQQLWEAAYLQVLARDELPKFRTDADGWAVPVAADAAEPAVAPRELSREYVSYLRTGRPEHFAAGPETSAWREKRRTTASRPGLSTQYVDQPLDSGDFAPLGLATEDGGALVFFATRYFDRQTAAAGFRPRTNAEVRALTTGQVKSTLTKEWVSSQVARVAPAGARQNQVTVLNRIQGVVAAKGS</sequence>
<gene>
    <name evidence="3" type="ORF">NX801_25535</name>
</gene>
<dbReference type="Pfam" id="PF26366">
    <property type="entry name" value="DUF8094"/>
    <property type="match status" value="1"/>
</dbReference>
<dbReference type="Proteomes" id="UP001431313">
    <property type="component" value="Unassembled WGS sequence"/>
</dbReference>
<feature type="region of interest" description="Disordered" evidence="1">
    <location>
        <begin position="224"/>
        <end position="249"/>
    </location>
</feature>
<feature type="compositionally biased region" description="Polar residues" evidence="1">
    <location>
        <begin position="239"/>
        <end position="249"/>
    </location>
</feature>
<dbReference type="InterPro" id="IPR058407">
    <property type="entry name" value="DUF8094"/>
</dbReference>